<dbReference type="EMBL" id="NWSH01002324">
    <property type="protein sequence ID" value="PCG68527.1"/>
    <property type="molecule type" value="Genomic_DNA"/>
</dbReference>
<evidence type="ECO:0000313" key="3">
    <source>
        <dbReference type="EMBL" id="PCG68527.1"/>
    </source>
</evidence>
<protein>
    <submittedName>
        <fullName evidence="3">Uncharacterized protein</fullName>
    </submittedName>
</protein>
<sequence length="294" mass="31132">MSEAVEGGTALAWRLLATLEGGSLLLATSALLAYTVRKKIAGQHRPGRNVRRVLVTDTTNTLGRELKRRLEERGCVVETVTQNSSRLSNETANLSSNRTANLSSNRTATLSSNGTATLSSNGTANLPSNGTAIASNDMIRAPSVATDKNDVTAPKVDAIVVIGAEPKADGLDGMARLVNEDVYNNLKLLESQSHRVRRGGCIAWACAGDAAGGAFSHAGAAFDTVLHASLQHVAKVCDCEAIWVGRCEGVQQAAQRVVSALLTSHDTAQASRFSVRNAAHRVGEYLCRWLKIVT</sequence>
<keyword evidence="2" id="KW-1133">Transmembrane helix</keyword>
<keyword evidence="2" id="KW-0472">Membrane</keyword>
<organism evidence="3">
    <name type="scientific">Heliothis virescens</name>
    <name type="common">Tobacco budworm moth</name>
    <dbReference type="NCBI Taxonomy" id="7102"/>
    <lineage>
        <taxon>Eukaryota</taxon>
        <taxon>Metazoa</taxon>
        <taxon>Ecdysozoa</taxon>
        <taxon>Arthropoda</taxon>
        <taxon>Hexapoda</taxon>
        <taxon>Insecta</taxon>
        <taxon>Pterygota</taxon>
        <taxon>Neoptera</taxon>
        <taxon>Endopterygota</taxon>
        <taxon>Lepidoptera</taxon>
        <taxon>Glossata</taxon>
        <taxon>Ditrysia</taxon>
        <taxon>Noctuoidea</taxon>
        <taxon>Noctuidae</taxon>
        <taxon>Heliothinae</taxon>
        <taxon>Heliothis</taxon>
    </lineage>
</organism>
<reference evidence="3" key="1">
    <citation type="submission" date="2017-09" db="EMBL/GenBank/DDBJ databases">
        <title>Contemporary evolution of a Lepidopteran species, Heliothis virescens, in response to modern agricultural practices.</title>
        <authorList>
            <person name="Fritz M.L."/>
            <person name="Deyonke A.M."/>
            <person name="Papanicolaou A."/>
            <person name="Micinski S."/>
            <person name="Westbrook J."/>
            <person name="Gould F."/>
        </authorList>
    </citation>
    <scope>NUCLEOTIDE SEQUENCE [LARGE SCALE GENOMIC DNA]</scope>
    <source>
        <strain evidence="3">HvINT-</strain>
        <tissue evidence="3">Whole body</tissue>
    </source>
</reference>
<feature type="region of interest" description="Disordered" evidence="1">
    <location>
        <begin position="81"/>
        <end position="129"/>
    </location>
</feature>
<evidence type="ECO:0000256" key="2">
    <source>
        <dbReference type="SAM" id="Phobius"/>
    </source>
</evidence>
<proteinExistence type="predicted"/>
<comment type="caution">
    <text evidence="3">The sequence shown here is derived from an EMBL/GenBank/DDBJ whole genome shotgun (WGS) entry which is preliminary data.</text>
</comment>
<gene>
    <name evidence="3" type="ORF">B5V51_5134</name>
</gene>
<keyword evidence="2" id="KW-0812">Transmembrane</keyword>
<name>A0A2A4J8T6_HELVI</name>
<dbReference type="AlphaFoldDB" id="A0A2A4J8T6"/>
<evidence type="ECO:0000256" key="1">
    <source>
        <dbReference type="SAM" id="MobiDB-lite"/>
    </source>
</evidence>
<accession>A0A2A4J8T6</accession>
<feature type="transmembrane region" description="Helical" evidence="2">
    <location>
        <begin position="12"/>
        <end position="36"/>
    </location>
</feature>